<sequence length="296" mass="32866">MLQVHRDYAMISTPQEGGRGSFSFSERGSFTSDAPPLRPSLIARDIQAIPEDDTKGSRRFKGRLRTWPGILLLLGIIGGAIATIVLMSASMGHEAKDRMHEMQKRIADAQAITDGVTSHDEERYLVEDDGQINNPRVYPPSGCQLPNYVSKNGRIVATAKNGTEVPLQIKGVNWFGMETGLEAPFGLFDNDKAGTTVYAIAQFLAKNKFNSVRIPLCVKNILNNKPHTSSVINRATNRALDLSSYLSLLQSVTTSLGYRQISIMLSMHTLDIRNEESDRHAHGRALLRQVLERPWH</sequence>
<dbReference type="VEuPathDB" id="FungiDB:SDRG_12184"/>
<dbReference type="STRING" id="1156394.T0Q691"/>
<dbReference type="EMBL" id="JH767178">
    <property type="protein sequence ID" value="EQC30126.1"/>
    <property type="molecule type" value="Genomic_DNA"/>
</dbReference>
<keyword evidence="2" id="KW-0119">Carbohydrate metabolism</keyword>
<keyword evidence="4" id="KW-0812">Transmembrane</keyword>
<dbReference type="Gene3D" id="3.20.20.80">
    <property type="entry name" value="Glycosidases"/>
    <property type="match status" value="1"/>
</dbReference>
<dbReference type="RefSeq" id="XP_008616469.1">
    <property type="nucleotide sequence ID" value="XM_008618247.1"/>
</dbReference>
<keyword evidence="1" id="KW-0136">Cellulose degradation</keyword>
<protein>
    <recommendedName>
        <fullName evidence="7">Glycoside hydrolase family 5 domain-containing protein</fullName>
    </recommendedName>
</protein>
<dbReference type="GO" id="GO:0030245">
    <property type="term" value="P:cellulose catabolic process"/>
    <property type="evidence" value="ECO:0007669"/>
    <property type="project" value="UniProtKB-KW"/>
</dbReference>
<keyword evidence="6" id="KW-1185">Reference proteome</keyword>
<dbReference type="eggNOG" id="ENOG502QUB5">
    <property type="taxonomic scope" value="Eukaryota"/>
</dbReference>
<dbReference type="InParanoid" id="T0Q691"/>
<dbReference type="InterPro" id="IPR017853">
    <property type="entry name" value="GH"/>
</dbReference>
<organism evidence="5 6">
    <name type="scientific">Saprolegnia diclina (strain VS20)</name>
    <dbReference type="NCBI Taxonomy" id="1156394"/>
    <lineage>
        <taxon>Eukaryota</taxon>
        <taxon>Sar</taxon>
        <taxon>Stramenopiles</taxon>
        <taxon>Oomycota</taxon>
        <taxon>Saprolegniomycetes</taxon>
        <taxon>Saprolegniales</taxon>
        <taxon>Saprolegniaceae</taxon>
        <taxon>Saprolegnia</taxon>
    </lineage>
</organism>
<gene>
    <name evidence="5" type="ORF">SDRG_12184</name>
</gene>
<evidence type="ECO:0008006" key="7">
    <source>
        <dbReference type="Google" id="ProtNLM"/>
    </source>
</evidence>
<dbReference type="SUPFAM" id="SSF51445">
    <property type="entry name" value="(Trans)glycosidases"/>
    <property type="match status" value="1"/>
</dbReference>
<dbReference type="AlphaFoldDB" id="T0Q691"/>
<feature type="transmembrane region" description="Helical" evidence="4">
    <location>
        <begin position="67"/>
        <end position="89"/>
    </location>
</feature>
<evidence type="ECO:0000313" key="5">
    <source>
        <dbReference type="EMBL" id="EQC30126.1"/>
    </source>
</evidence>
<evidence type="ECO:0000313" key="6">
    <source>
        <dbReference type="Proteomes" id="UP000030762"/>
    </source>
</evidence>
<proteinExistence type="predicted"/>
<evidence type="ECO:0000256" key="3">
    <source>
        <dbReference type="ARBA" id="ARBA00023326"/>
    </source>
</evidence>
<evidence type="ECO:0000256" key="4">
    <source>
        <dbReference type="SAM" id="Phobius"/>
    </source>
</evidence>
<keyword evidence="4" id="KW-1133">Transmembrane helix</keyword>
<name>T0Q691_SAPDV</name>
<evidence type="ECO:0000256" key="2">
    <source>
        <dbReference type="ARBA" id="ARBA00023277"/>
    </source>
</evidence>
<dbReference type="PANTHER" id="PTHR35923:SF2">
    <property type="entry name" value="ENDOGLUCANASE"/>
    <property type="match status" value="1"/>
</dbReference>
<dbReference type="GeneID" id="19952911"/>
<reference evidence="5 6" key="1">
    <citation type="submission" date="2012-04" db="EMBL/GenBank/DDBJ databases">
        <title>The Genome Sequence of Saprolegnia declina VS20.</title>
        <authorList>
            <consortium name="The Broad Institute Genome Sequencing Platform"/>
            <person name="Russ C."/>
            <person name="Nusbaum C."/>
            <person name="Tyler B."/>
            <person name="van West P."/>
            <person name="Dieguez-Uribeondo J."/>
            <person name="de Bruijn I."/>
            <person name="Tripathy S."/>
            <person name="Jiang R."/>
            <person name="Young S.K."/>
            <person name="Zeng Q."/>
            <person name="Gargeya S."/>
            <person name="Fitzgerald M."/>
            <person name="Haas B."/>
            <person name="Abouelleil A."/>
            <person name="Alvarado L."/>
            <person name="Arachchi H.M."/>
            <person name="Berlin A."/>
            <person name="Chapman S.B."/>
            <person name="Goldberg J."/>
            <person name="Griggs A."/>
            <person name="Gujja S."/>
            <person name="Hansen M."/>
            <person name="Howarth C."/>
            <person name="Imamovic A."/>
            <person name="Larimer J."/>
            <person name="McCowen C."/>
            <person name="Montmayeur A."/>
            <person name="Murphy C."/>
            <person name="Neiman D."/>
            <person name="Pearson M."/>
            <person name="Priest M."/>
            <person name="Roberts A."/>
            <person name="Saif S."/>
            <person name="Shea T."/>
            <person name="Sisk P."/>
            <person name="Sykes S."/>
            <person name="Wortman J."/>
            <person name="Nusbaum C."/>
            <person name="Birren B."/>
        </authorList>
    </citation>
    <scope>NUCLEOTIDE SEQUENCE [LARGE SCALE GENOMIC DNA]</scope>
    <source>
        <strain evidence="5 6">VS20</strain>
    </source>
</reference>
<dbReference type="Proteomes" id="UP000030762">
    <property type="component" value="Unassembled WGS sequence"/>
</dbReference>
<dbReference type="OMA" id="SASMGHE"/>
<dbReference type="PANTHER" id="PTHR35923">
    <property type="entry name" value="MAJOR EXTRACELLULAR ENDOGLUCANASE"/>
    <property type="match status" value="1"/>
</dbReference>
<accession>T0Q691</accession>
<evidence type="ECO:0000256" key="1">
    <source>
        <dbReference type="ARBA" id="ARBA00023001"/>
    </source>
</evidence>
<keyword evidence="4" id="KW-0472">Membrane</keyword>
<keyword evidence="3" id="KW-0624">Polysaccharide degradation</keyword>
<dbReference type="OrthoDB" id="442731at2759"/>